<proteinExistence type="inferred from homology"/>
<dbReference type="GO" id="GO:0005739">
    <property type="term" value="C:mitochondrion"/>
    <property type="evidence" value="ECO:0007669"/>
    <property type="project" value="TreeGrafter"/>
</dbReference>
<dbReference type="GO" id="GO:0005506">
    <property type="term" value="F:iron ion binding"/>
    <property type="evidence" value="ECO:0007669"/>
    <property type="project" value="InterPro"/>
</dbReference>
<dbReference type="Gene3D" id="3.30.300.130">
    <property type="entry name" value="Fe-S cluster assembly (FSCA)"/>
    <property type="match status" value="1"/>
</dbReference>
<dbReference type="PROSITE" id="PS50878">
    <property type="entry name" value="RT_POL"/>
    <property type="match status" value="1"/>
</dbReference>
<gene>
    <name evidence="4" type="ORF">FSB_LOCUS58725</name>
</gene>
<dbReference type="Pfam" id="PF00078">
    <property type="entry name" value="RVT_1"/>
    <property type="match status" value="1"/>
</dbReference>
<comment type="similarity">
    <text evidence="1">Belongs to the NifU family.</text>
</comment>
<feature type="region of interest" description="Disordered" evidence="2">
    <location>
        <begin position="136"/>
        <end position="177"/>
    </location>
</feature>
<evidence type="ECO:0000313" key="4">
    <source>
        <dbReference type="EMBL" id="SPD30843.1"/>
    </source>
</evidence>
<accession>A0A2N9J316</accession>
<dbReference type="CDD" id="cd01650">
    <property type="entry name" value="RT_nLTR_like"/>
    <property type="match status" value="1"/>
</dbReference>
<dbReference type="Pfam" id="PF13966">
    <property type="entry name" value="zf-RVT"/>
    <property type="match status" value="1"/>
</dbReference>
<dbReference type="FunFam" id="3.30.300.130:FF:000001">
    <property type="entry name" value="NFU1 iron-sulfur cluster scaffold"/>
    <property type="match status" value="1"/>
</dbReference>
<dbReference type="InterPro" id="IPR036691">
    <property type="entry name" value="Endo/exonu/phosph_ase_sf"/>
</dbReference>
<dbReference type="Gene3D" id="3.60.10.10">
    <property type="entry name" value="Endonuclease/exonuclease/phosphatase"/>
    <property type="match status" value="1"/>
</dbReference>
<evidence type="ECO:0000256" key="1">
    <source>
        <dbReference type="ARBA" id="ARBA00006420"/>
    </source>
</evidence>
<dbReference type="InterPro" id="IPR000477">
    <property type="entry name" value="RT_dom"/>
</dbReference>
<dbReference type="SUPFAM" id="SSF110836">
    <property type="entry name" value="Hypothetical protein SAV1430"/>
    <property type="match status" value="1"/>
</dbReference>
<dbReference type="InterPro" id="IPR043502">
    <property type="entry name" value="DNA/RNA_pol_sf"/>
</dbReference>
<evidence type="ECO:0000256" key="2">
    <source>
        <dbReference type="SAM" id="MobiDB-lite"/>
    </source>
</evidence>
<dbReference type="InterPro" id="IPR014824">
    <property type="entry name" value="Nfu/NifU_N"/>
</dbReference>
<dbReference type="Pfam" id="PF03372">
    <property type="entry name" value="Exo_endo_phos"/>
    <property type="match status" value="1"/>
</dbReference>
<dbReference type="SMART" id="SM00932">
    <property type="entry name" value="Nfu_N"/>
    <property type="match status" value="1"/>
</dbReference>
<reference evidence="4" key="1">
    <citation type="submission" date="2018-02" db="EMBL/GenBank/DDBJ databases">
        <authorList>
            <person name="Cohen D.B."/>
            <person name="Kent A.D."/>
        </authorList>
    </citation>
    <scope>NUCLEOTIDE SEQUENCE</scope>
</reference>
<feature type="compositionally biased region" description="Acidic residues" evidence="2">
    <location>
        <begin position="1667"/>
        <end position="1676"/>
    </location>
</feature>
<name>A0A2N9J316_FAGSY</name>
<dbReference type="GO" id="GO:0051536">
    <property type="term" value="F:iron-sulfur cluster binding"/>
    <property type="evidence" value="ECO:0007669"/>
    <property type="project" value="InterPro"/>
</dbReference>
<sequence length="1683" mass="190276">MGGVRSFCIESKRFELIREGDGIDSVSLIESGRYMRHSVSMGKEGARWLRKCIEENIARETEKAFIRHRVWQGGCKGRLAIPKGQNQSGWRGFNKELAILLTPGFAKPVEEATHKRILAKERLGPAVSYADSLRIPASQSQAGNSKPPNSRSPGLKSLELPEITQSKDTVKGNEGGKAKMAEKFLGVNPFRRLGKDTAPPNLKISVNLEGKWTVTWDSQAKKTERDVAGLKIKLDQAQKPTTLARVDPEELFSGPSQFEWGETSTKVQKPKQIWVPKSFSGGPPNKHITAQPKRNTNDVVALIDSFGGSLLESSNLSGPQTTHVFTQELTWLEFRTNREGECRSFCLEYYGGFNFSVPRSIAGCWGMWLGKASTKLFLGDFTTEWADVVEEAESEPYMEEDHCLAVVSCGTFQEGSTEDVSLDISPLNTYRGESIQGDQSEWVRQNMEAFNRQMGVSIEGCEVEAMALFTTIERRWRQPEVSQMRKSTNQSKARKGVRELRNLSTSVNYGAALTQGSGRRSRGLKRSQIKNALKLWKGEVICLQETKLETISRAVVRSLWSNRFVDWKFLESEGASGGILLMWDNRAFSGVYGLNLDVYRFILWDELAGVRSWWGVPWCIGGDFNVVRFPSEKLRAGRLTGAMMTFSDFIAELGLVDIPLLEGQFTWSNNQDPPSKSRLDRFLVSSDWEDQFSHLVQKALPRFVSDHYPISLDSGTYIRGKFYFKFENMWLRHEAFAGNVRNWWGSYDFHGSPSFVLASKLKVLKEDIKKWNRESFGDVHIKKLELMRELQDLESKENQGLLTGEDQVHRLNTQSELEKTLLLDEVSWRQKSRVQWLKEGDKNTKFFHRTANANRRNNCIESMTNGELKWETQEEIREGIVAFYKDLYSERENWRPVLGGVEFSSLEAEEATHLERPFSEEEVVLALNQISGEKAPGPDGFTLAFFHHCWDVVKKEVLDSIQEFYVHEDFERSLNSTFVVLIPKKVGASDVKDFCPISLTGSIYKIISKVLANHLREVLGSLLSPTQNAFIQGRQIQDSVLIANESLDSRLKSDIPGLICKLDLEKAYDHVNWSFLISRGLRQGDSLSPLLFVLVMEALSRLMDKAVDRGYLEGFSLDNSNANGLKVSHMLFADDTLVFCGATRDQLYNLKGVMLCFEAVSGLRINLGKSEIVPVGPVADVENLVQVLGGRVASLPMKYLGLPLGARYKSKEIWNPILENNGEEIGGLEKKLSFQGRIEKLQQDFLWGGLGDEFKFHLVNWRAICAPIQQGGLGLRRIIPFNQALLGKWLWRFANERNAYWRQVIVCKYGCERDGWHSKEGKGRHGFGFGWIGGAKKGLLQDVFPAIYQIALHKQAMVSEYLSWHQEDMVWSVILQWPLQDWELGEYTALMAFLYHLKIKRTVVDQLWWPSTSSGLFEVRSYYRLLTSLNITHFPWRCIWQSRVPHKIAVFTWLVAQGALVHDVLACLGCLGLCLKRPMTFCIAGGGKGLRITRVFYGSDFVTVTKSEDASWDFLKPEIFAAIMDFYSSGQPLFLDSKTAAAMDTAIHEDDSETVAMIKELLETRIRPAVQDDGGDIEYRGFDPETGIVKLTMQGACSGCPSSSVTLKSGIENMLMHYVPEVARWELESADVVMELLYSNLPSGVEEDRMGWSQSKNSKFEVKGVEQELDADDEDAALTGQME</sequence>
<dbReference type="Pfam" id="PF08712">
    <property type="entry name" value="Nfu_N"/>
    <property type="match status" value="1"/>
</dbReference>
<dbReference type="PANTHER" id="PTHR11178">
    <property type="entry name" value="IRON-SULFUR CLUSTER SCAFFOLD PROTEIN NFU-RELATED"/>
    <property type="match status" value="1"/>
</dbReference>
<evidence type="ECO:0000259" key="3">
    <source>
        <dbReference type="PROSITE" id="PS50878"/>
    </source>
</evidence>
<dbReference type="SUPFAM" id="SSF117916">
    <property type="entry name" value="Fe-S cluster assembly (FSCA) domain-like"/>
    <property type="match status" value="1"/>
</dbReference>
<organism evidence="4">
    <name type="scientific">Fagus sylvatica</name>
    <name type="common">Beechnut</name>
    <dbReference type="NCBI Taxonomy" id="28930"/>
    <lineage>
        <taxon>Eukaryota</taxon>
        <taxon>Viridiplantae</taxon>
        <taxon>Streptophyta</taxon>
        <taxon>Embryophyta</taxon>
        <taxon>Tracheophyta</taxon>
        <taxon>Spermatophyta</taxon>
        <taxon>Magnoliopsida</taxon>
        <taxon>eudicotyledons</taxon>
        <taxon>Gunneridae</taxon>
        <taxon>Pentapetalae</taxon>
        <taxon>rosids</taxon>
        <taxon>fabids</taxon>
        <taxon>Fagales</taxon>
        <taxon>Fagaceae</taxon>
        <taxon>Fagus</taxon>
    </lineage>
</organism>
<dbReference type="InterPro" id="IPR026960">
    <property type="entry name" value="RVT-Znf"/>
</dbReference>
<feature type="compositionally biased region" description="Polar residues" evidence="2">
    <location>
        <begin position="137"/>
        <end position="152"/>
    </location>
</feature>
<dbReference type="InterPro" id="IPR005135">
    <property type="entry name" value="Endo/exonuclease/phosphatase"/>
</dbReference>
<dbReference type="Gene3D" id="3.30.1370.70">
    <property type="entry name" value="Scaffold protein Nfu/NifU, N-terminal domain"/>
    <property type="match status" value="1"/>
</dbReference>
<dbReference type="GO" id="GO:0005198">
    <property type="term" value="F:structural molecule activity"/>
    <property type="evidence" value="ECO:0007669"/>
    <property type="project" value="UniProtKB-ARBA"/>
</dbReference>
<feature type="domain" description="Reverse transcriptase" evidence="3">
    <location>
        <begin position="963"/>
        <end position="1204"/>
    </location>
</feature>
<feature type="region of interest" description="Disordered" evidence="2">
    <location>
        <begin position="1647"/>
        <end position="1683"/>
    </location>
</feature>
<dbReference type="SUPFAM" id="SSF56672">
    <property type="entry name" value="DNA/RNA polymerases"/>
    <property type="match status" value="1"/>
</dbReference>
<dbReference type="InterPro" id="IPR036498">
    <property type="entry name" value="Nfu/NifU_N_sf"/>
</dbReference>
<feature type="compositionally biased region" description="Basic and acidic residues" evidence="2">
    <location>
        <begin position="168"/>
        <end position="177"/>
    </location>
</feature>
<dbReference type="PANTHER" id="PTHR11178:SF1">
    <property type="entry name" value="NFU1 IRON-SULFUR CLUSTER SCAFFOLD HOMOLOG, MITOCHONDRIAL"/>
    <property type="match status" value="1"/>
</dbReference>
<dbReference type="GO" id="GO:0003824">
    <property type="term" value="F:catalytic activity"/>
    <property type="evidence" value="ECO:0007669"/>
    <property type="project" value="InterPro"/>
</dbReference>
<protein>
    <recommendedName>
        <fullName evidence="3">Reverse transcriptase domain-containing protein</fullName>
    </recommendedName>
</protein>
<dbReference type="SUPFAM" id="SSF56219">
    <property type="entry name" value="DNase I-like"/>
    <property type="match status" value="1"/>
</dbReference>
<dbReference type="InterPro" id="IPR034904">
    <property type="entry name" value="FSCA_dom_sf"/>
</dbReference>
<dbReference type="GO" id="GO:0016226">
    <property type="term" value="P:iron-sulfur cluster assembly"/>
    <property type="evidence" value="ECO:0007669"/>
    <property type="project" value="InterPro"/>
</dbReference>
<dbReference type="EMBL" id="OIVN01006336">
    <property type="protein sequence ID" value="SPD30843.1"/>
    <property type="molecule type" value="Genomic_DNA"/>
</dbReference>
<dbReference type="Pfam" id="PF01106">
    <property type="entry name" value="NifU"/>
    <property type="match status" value="1"/>
</dbReference>
<dbReference type="InterPro" id="IPR001075">
    <property type="entry name" value="NIF_FeS_clus_asmbl_NifU_C"/>
</dbReference>